<evidence type="ECO:0000256" key="2">
    <source>
        <dbReference type="ARBA" id="ARBA00022679"/>
    </source>
</evidence>
<proteinExistence type="predicted"/>
<protein>
    <submittedName>
        <fullName evidence="8">Poly [ADP-ribose] polymerase 6</fullName>
    </submittedName>
</protein>
<evidence type="ECO:0000313" key="8">
    <source>
        <dbReference type="EMBL" id="KAK8844384.1"/>
    </source>
</evidence>
<organism evidence="8 9">
    <name type="scientific">Tritrichomonas musculus</name>
    <dbReference type="NCBI Taxonomy" id="1915356"/>
    <lineage>
        <taxon>Eukaryota</taxon>
        <taxon>Metamonada</taxon>
        <taxon>Parabasalia</taxon>
        <taxon>Tritrichomonadida</taxon>
        <taxon>Tritrichomonadidae</taxon>
        <taxon>Tritrichomonas</taxon>
    </lineage>
</organism>
<evidence type="ECO:0000259" key="7">
    <source>
        <dbReference type="Pfam" id="PF18084"/>
    </source>
</evidence>
<dbReference type="Pfam" id="PF18084">
    <property type="entry name" value="ARTD15_N"/>
    <property type="match status" value="1"/>
</dbReference>
<comment type="caution">
    <text evidence="8">The sequence shown here is derived from an EMBL/GenBank/DDBJ whole genome shotgun (WGS) entry which is preliminary data.</text>
</comment>
<feature type="compositionally biased region" description="Acidic residues" evidence="5">
    <location>
        <begin position="12"/>
        <end position="52"/>
    </location>
</feature>
<dbReference type="Proteomes" id="UP001470230">
    <property type="component" value="Unassembled WGS sequence"/>
</dbReference>
<keyword evidence="9" id="KW-1185">Reference proteome</keyword>
<dbReference type="Gene3D" id="3.90.228.10">
    <property type="match status" value="1"/>
</dbReference>
<dbReference type="Pfam" id="PF00644">
    <property type="entry name" value="PARP"/>
    <property type="match status" value="1"/>
</dbReference>
<evidence type="ECO:0000256" key="3">
    <source>
        <dbReference type="ARBA" id="ARBA00022695"/>
    </source>
</evidence>
<name>A0ABR2HDA6_9EUKA</name>
<dbReference type="InterPro" id="IPR041400">
    <property type="entry name" value="PARP16_N"/>
</dbReference>
<keyword evidence="2" id="KW-0808">Transferase</keyword>
<feature type="domain" description="PARP16 N-terminal" evidence="7">
    <location>
        <begin position="306"/>
        <end position="379"/>
    </location>
</feature>
<dbReference type="EMBL" id="JAPFFF010000032">
    <property type="protein sequence ID" value="KAK8844384.1"/>
    <property type="molecule type" value="Genomic_DNA"/>
</dbReference>
<evidence type="ECO:0000313" key="9">
    <source>
        <dbReference type="Proteomes" id="UP001470230"/>
    </source>
</evidence>
<keyword evidence="3" id="KW-0548">Nucleotidyltransferase</keyword>
<accession>A0ABR2HDA6</accession>
<dbReference type="PANTHER" id="PTHR21328">
    <property type="entry name" value="POLY ADP-RIBOSE POLYMERASE FAMILY, MEMBER PARP"/>
    <property type="match status" value="1"/>
</dbReference>
<evidence type="ECO:0000259" key="6">
    <source>
        <dbReference type="Pfam" id="PF00644"/>
    </source>
</evidence>
<dbReference type="InterPro" id="IPR012317">
    <property type="entry name" value="Poly(ADP-ribose)pol_cat_dom"/>
</dbReference>
<evidence type="ECO:0000256" key="4">
    <source>
        <dbReference type="ARBA" id="ARBA00023027"/>
    </source>
</evidence>
<gene>
    <name evidence="8" type="ORF">M9Y10_024242</name>
</gene>
<dbReference type="InterPro" id="IPR051838">
    <property type="entry name" value="ARTD_PARP"/>
</dbReference>
<feature type="compositionally biased region" description="Polar residues" evidence="5">
    <location>
        <begin position="1"/>
        <end position="11"/>
    </location>
</feature>
<keyword evidence="4" id="KW-0520">NAD</keyword>
<evidence type="ECO:0000256" key="1">
    <source>
        <dbReference type="ARBA" id="ARBA00022676"/>
    </source>
</evidence>
<dbReference type="SUPFAM" id="SSF56399">
    <property type="entry name" value="ADP-ribosylation"/>
    <property type="match status" value="1"/>
</dbReference>
<feature type="domain" description="PARP catalytic" evidence="6">
    <location>
        <begin position="408"/>
        <end position="510"/>
    </location>
</feature>
<reference evidence="8 9" key="1">
    <citation type="submission" date="2024-04" db="EMBL/GenBank/DDBJ databases">
        <title>Tritrichomonas musculus Genome.</title>
        <authorList>
            <person name="Alves-Ferreira E."/>
            <person name="Grigg M."/>
            <person name="Lorenzi H."/>
            <person name="Galac M."/>
        </authorList>
    </citation>
    <scope>NUCLEOTIDE SEQUENCE [LARGE SCALE GENOMIC DNA]</scope>
    <source>
        <strain evidence="8 9">EAF2021</strain>
    </source>
</reference>
<sequence>MENEQNSTNADQNDENSDYTNLDENENGDDNFDANENFEEENENENFDDNEMIIDTGSGSDLGFDDSDCSMNPTYSIINTIINTYSAFMFYSPATIDLQHVIKVDLPTYFLPLSLQSVYGFNVNPVILNIEFKLDGYDWTKPPVYYNIQHPVYKNNFVGRPLILDVISNFFDKSYQPRLFYRSESYLLCPTGKPDLNLKMILESEGFDSLSSERALIICSNDIEQARDFLCTGLMPVHDSILSIDYASCPLLYLMLEIADCFLDLQDHCCICRAKMSQGLKPSVCSKQVCNFQLNQIGLGGSVVQEIQRDPLAADLLVSLFSAAVDTEFLQPAPPQTNVSFKATITSLPSMTEMARYRNDMELLQFLKHEAFDLLRWILLSNRSQLISLPEKYKLTEFPGTFQFMTLISTPEAENVFKDLKNQYGSIFLWHGSNGIRWHSIIRNGLKNCTGTKWQANGAALGSGIYMARSSGNSWNYSQVADNHYKASKLGKKLHIIGLCEVANMIDKSSTKKQNNINGSSFPGRFHHNEDNSNKGPLIDHGWAHTLTKEEACVVRFLFVESRKDSLNDCIVPFTVDIISKPPKKVPTLRDLLNYLSHHD</sequence>
<evidence type="ECO:0000256" key="5">
    <source>
        <dbReference type="SAM" id="MobiDB-lite"/>
    </source>
</evidence>
<keyword evidence="1" id="KW-0328">Glycosyltransferase</keyword>
<feature type="region of interest" description="Disordered" evidence="5">
    <location>
        <begin position="1"/>
        <end position="52"/>
    </location>
</feature>